<keyword evidence="1" id="KW-0805">Transcription regulation</keyword>
<accession>A0A5C8V332</accession>
<feature type="transmembrane region" description="Helical" evidence="4">
    <location>
        <begin position="36"/>
        <end position="55"/>
    </location>
</feature>
<feature type="transmembrane region" description="Helical" evidence="4">
    <location>
        <begin position="128"/>
        <end position="149"/>
    </location>
</feature>
<dbReference type="InterPro" id="IPR018060">
    <property type="entry name" value="HTH_AraC"/>
</dbReference>
<evidence type="ECO:0000256" key="2">
    <source>
        <dbReference type="ARBA" id="ARBA00023125"/>
    </source>
</evidence>
<dbReference type="InterPro" id="IPR009057">
    <property type="entry name" value="Homeodomain-like_sf"/>
</dbReference>
<keyword evidence="4" id="KW-0812">Transmembrane</keyword>
<feature type="domain" description="HTH araC/xylS-type" evidence="5">
    <location>
        <begin position="259"/>
        <end position="361"/>
    </location>
</feature>
<dbReference type="Proteomes" id="UP000321456">
    <property type="component" value="Unassembled WGS sequence"/>
</dbReference>
<dbReference type="PANTHER" id="PTHR43280:SF2">
    <property type="entry name" value="HTH-TYPE TRANSCRIPTIONAL REGULATOR EXSA"/>
    <property type="match status" value="1"/>
</dbReference>
<gene>
    <name evidence="6" type="ORF">FVB32_14250</name>
</gene>
<evidence type="ECO:0000259" key="5">
    <source>
        <dbReference type="PROSITE" id="PS01124"/>
    </source>
</evidence>
<dbReference type="GO" id="GO:0003700">
    <property type="term" value="F:DNA-binding transcription factor activity"/>
    <property type="evidence" value="ECO:0007669"/>
    <property type="project" value="InterPro"/>
</dbReference>
<evidence type="ECO:0000256" key="4">
    <source>
        <dbReference type="SAM" id="Phobius"/>
    </source>
</evidence>
<keyword evidence="7" id="KW-1185">Reference proteome</keyword>
<name>A0A5C8V332_9FLAO</name>
<dbReference type="Pfam" id="PF12833">
    <property type="entry name" value="HTH_18"/>
    <property type="match status" value="1"/>
</dbReference>
<dbReference type="RefSeq" id="WP_147744504.1">
    <property type="nucleotide sequence ID" value="NZ_VRUR01000002.1"/>
</dbReference>
<feature type="transmembrane region" description="Helical" evidence="4">
    <location>
        <begin position="210"/>
        <end position="231"/>
    </location>
</feature>
<feature type="transmembrane region" description="Helical" evidence="4">
    <location>
        <begin position="12"/>
        <end position="29"/>
    </location>
</feature>
<evidence type="ECO:0000256" key="1">
    <source>
        <dbReference type="ARBA" id="ARBA00023015"/>
    </source>
</evidence>
<evidence type="ECO:0000313" key="7">
    <source>
        <dbReference type="Proteomes" id="UP000321456"/>
    </source>
</evidence>
<dbReference type="AlphaFoldDB" id="A0A5C8V332"/>
<feature type="transmembrane region" description="Helical" evidence="4">
    <location>
        <begin position="170"/>
        <end position="190"/>
    </location>
</feature>
<organism evidence="6 7">
    <name type="scientific">Flagellimonas hymeniacidonis</name>
    <dbReference type="NCBI Taxonomy" id="2603628"/>
    <lineage>
        <taxon>Bacteria</taxon>
        <taxon>Pseudomonadati</taxon>
        <taxon>Bacteroidota</taxon>
        <taxon>Flavobacteriia</taxon>
        <taxon>Flavobacteriales</taxon>
        <taxon>Flavobacteriaceae</taxon>
        <taxon>Flagellimonas</taxon>
    </lineage>
</organism>
<dbReference type="SMART" id="SM00342">
    <property type="entry name" value="HTH_ARAC"/>
    <property type="match status" value="1"/>
</dbReference>
<proteinExistence type="predicted"/>
<evidence type="ECO:0000256" key="3">
    <source>
        <dbReference type="ARBA" id="ARBA00023163"/>
    </source>
</evidence>
<keyword evidence="3" id="KW-0804">Transcription</keyword>
<sequence length="364" mass="42574">MNQAFPDLIYNGVMLCISIQLLLIALFYFYKKQLRLIVLGVLCFLVGTMFINNLYWNVVKESLFLSILLGAGKNIFFGPLIYLYVSTAVIPLGKIKKHVLIHLTFPFIVHLIYLVLKFGFSSFYAQYYYWVVTSLGYIILPLNLFYLILGILMLKRNARKFLAPRVQKRYWYFVSIMLGYYTYSSLYNMLPYLTGSPFFGRNFLMLNRYVFMPLGLLINSYLLIFSITEFFKFKSLFAPSLLYKQEALNHEESSLIVQKLQQGFVEQRLYTKPNLSIDDLAKALDLGKGSLRHYFKQNNTSFKRYLNRTRVEKFKELLTNAEYQNYSLAGLSTLVGFQSNATFFRVFKELEGITPSEFQRSLNT</sequence>
<reference evidence="6 7" key="1">
    <citation type="submission" date="2019-08" db="EMBL/GenBank/DDBJ databases">
        <title>Professor.</title>
        <authorList>
            <person name="Park J.S."/>
        </authorList>
    </citation>
    <scope>NUCLEOTIDE SEQUENCE [LARGE SCALE GENOMIC DNA]</scope>
    <source>
        <strain evidence="6 7">176CP5-101</strain>
    </source>
</reference>
<feature type="transmembrane region" description="Helical" evidence="4">
    <location>
        <begin position="99"/>
        <end position="116"/>
    </location>
</feature>
<comment type="caution">
    <text evidence="6">The sequence shown here is derived from an EMBL/GenBank/DDBJ whole genome shotgun (WGS) entry which is preliminary data.</text>
</comment>
<keyword evidence="2" id="KW-0238">DNA-binding</keyword>
<dbReference type="EMBL" id="VRUR01000002">
    <property type="protein sequence ID" value="TXN35731.1"/>
    <property type="molecule type" value="Genomic_DNA"/>
</dbReference>
<keyword evidence="4" id="KW-1133">Transmembrane helix</keyword>
<dbReference type="GO" id="GO:0043565">
    <property type="term" value="F:sequence-specific DNA binding"/>
    <property type="evidence" value="ECO:0007669"/>
    <property type="project" value="InterPro"/>
</dbReference>
<keyword evidence="4" id="KW-0472">Membrane</keyword>
<dbReference type="PANTHER" id="PTHR43280">
    <property type="entry name" value="ARAC-FAMILY TRANSCRIPTIONAL REGULATOR"/>
    <property type="match status" value="1"/>
</dbReference>
<protein>
    <submittedName>
        <fullName evidence="6">Helix-turn-helix transcriptional regulator</fullName>
    </submittedName>
</protein>
<evidence type="ECO:0000313" key="6">
    <source>
        <dbReference type="EMBL" id="TXN35731.1"/>
    </source>
</evidence>
<dbReference type="SUPFAM" id="SSF46689">
    <property type="entry name" value="Homeodomain-like"/>
    <property type="match status" value="1"/>
</dbReference>
<dbReference type="PROSITE" id="PS01124">
    <property type="entry name" value="HTH_ARAC_FAMILY_2"/>
    <property type="match status" value="1"/>
</dbReference>
<dbReference type="Gene3D" id="1.10.10.60">
    <property type="entry name" value="Homeodomain-like"/>
    <property type="match status" value="1"/>
</dbReference>